<evidence type="ECO:0000313" key="2">
    <source>
        <dbReference type="EMBL" id="CAD1824796.1"/>
    </source>
</evidence>
<dbReference type="CDD" id="cd00043">
    <property type="entry name" value="CYCLIN_SF"/>
    <property type="match status" value="1"/>
</dbReference>
<dbReference type="EMBL" id="LR862144">
    <property type="protein sequence ID" value="CAD1824796.1"/>
    <property type="molecule type" value="Genomic_DNA"/>
</dbReference>
<organism evidence="2">
    <name type="scientific">Ananas comosus var. bracteatus</name>
    <name type="common">red pineapple</name>
    <dbReference type="NCBI Taxonomy" id="296719"/>
    <lineage>
        <taxon>Eukaryota</taxon>
        <taxon>Viridiplantae</taxon>
        <taxon>Streptophyta</taxon>
        <taxon>Embryophyta</taxon>
        <taxon>Tracheophyta</taxon>
        <taxon>Spermatophyta</taxon>
        <taxon>Magnoliopsida</taxon>
        <taxon>Liliopsida</taxon>
        <taxon>Poales</taxon>
        <taxon>Bromeliaceae</taxon>
        <taxon>Bromelioideae</taxon>
        <taxon>Ananas</taxon>
    </lineage>
</organism>
<name>A0A6V7P2D4_ANACO</name>
<dbReference type="InterPro" id="IPR036397">
    <property type="entry name" value="RNaseH_sf"/>
</dbReference>
<accession>A0A6V7P2D4</accession>
<dbReference type="PANTHER" id="PTHR31061">
    <property type="entry name" value="LD22376P"/>
    <property type="match status" value="1"/>
</dbReference>
<dbReference type="Gene3D" id="3.30.420.10">
    <property type="entry name" value="Ribonuclease H-like superfamily/Ribonuclease H"/>
    <property type="match status" value="1"/>
</dbReference>
<dbReference type="AlphaFoldDB" id="A0A6V7P2D4"/>
<reference evidence="2" key="1">
    <citation type="submission" date="2020-07" db="EMBL/GenBank/DDBJ databases">
        <authorList>
            <person name="Lin J."/>
        </authorList>
    </citation>
    <scope>NUCLEOTIDE SEQUENCE</scope>
</reference>
<dbReference type="GO" id="GO:0003676">
    <property type="term" value="F:nucleic acid binding"/>
    <property type="evidence" value="ECO:0007669"/>
    <property type="project" value="InterPro"/>
</dbReference>
<feature type="compositionally biased region" description="Pro residues" evidence="1">
    <location>
        <begin position="29"/>
        <end position="49"/>
    </location>
</feature>
<dbReference type="InterPro" id="IPR036915">
    <property type="entry name" value="Cyclin-like_sf"/>
</dbReference>
<evidence type="ECO:0000256" key="1">
    <source>
        <dbReference type="SAM" id="MobiDB-lite"/>
    </source>
</evidence>
<proteinExistence type="predicted"/>
<sequence>MATTAAATMATTAAAATTTTTTTTTKTPSSPPASSPPSPPGPSSPPPSLPATVFARPVFARSALSFSGYLVELERGGGGSGGRGGGGGGGADPSGPLVSVDNLRAYLQIIDNASILGLDHDIADHAIELFRDCSSAICLRNHSVEALATAALVQAIRRRRSTLQKSAGGVLLPKSAVKFERYLMGEILSVGTNVGQVEAGKKVQCGVRGSLRSPCNVVGLVDRLFVGENHFYQRPVYKRTKECSVNSPDYGPLPPNSPNWCLALFDPEGLLSHLHEFEVISFWLNLNLIYNFEMKTSKEKHFWRRSYRDVTHPKSGEDSSPSIAAVVASQDWPEITKYAGVVCAQTHRQGLIRDLYKDVE</sequence>
<protein>
    <submittedName>
        <fullName evidence="2">Uncharacterized protein</fullName>
    </submittedName>
</protein>
<dbReference type="PANTHER" id="PTHR31061:SF23">
    <property type="entry name" value="OS05G0155700 PROTEIN"/>
    <property type="match status" value="1"/>
</dbReference>
<feature type="compositionally biased region" description="Low complexity" evidence="1">
    <location>
        <begin position="1"/>
        <end position="28"/>
    </location>
</feature>
<dbReference type="Gene3D" id="1.10.472.10">
    <property type="entry name" value="Cyclin-like"/>
    <property type="match status" value="1"/>
</dbReference>
<dbReference type="SUPFAM" id="SSF47954">
    <property type="entry name" value="Cyclin-like"/>
    <property type="match status" value="1"/>
</dbReference>
<feature type="region of interest" description="Disordered" evidence="1">
    <location>
        <begin position="1"/>
        <end position="50"/>
    </location>
</feature>
<gene>
    <name evidence="2" type="ORF">CB5_LOCUS8007</name>
</gene>